<gene>
    <name evidence="1" type="ORF">Cflav_PD2837</name>
</gene>
<dbReference type="AlphaFoldDB" id="B9XK07"/>
<reference evidence="1 2" key="1">
    <citation type="journal article" date="2011" name="J. Bacteriol.">
        <title>Genome sequence of 'Pedosphaera parvula' Ellin514, an aerobic Verrucomicrobial isolate from pasture soil.</title>
        <authorList>
            <person name="Kant R."/>
            <person name="van Passel M.W."/>
            <person name="Sangwan P."/>
            <person name="Palva A."/>
            <person name="Lucas S."/>
            <person name="Copeland A."/>
            <person name="Lapidus A."/>
            <person name="Glavina Del Rio T."/>
            <person name="Dalin E."/>
            <person name="Tice H."/>
            <person name="Bruce D."/>
            <person name="Goodwin L."/>
            <person name="Pitluck S."/>
            <person name="Chertkov O."/>
            <person name="Larimer F.W."/>
            <person name="Land M.L."/>
            <person name="Hauser L."/>
            <person name="Brettin T.S."/>
            <person name="Detter J.C."/>
            <person name="Han S."/>
            <person name="de Vos W.M."/>
            <person name="Janssen P.H."/>
            <person name="Smidt H."/>
        </authorList>
    </citation>
    <scope>NUCLEOTIDE SEQUENCE [LARGE SCALE GENOMIC DNA]</scope>
    <source>
        <strain evidence="1 2">Ellin514</strain>
    </source>
</reference>
<proteinExistence type="predicted"/>
<dbReference type="STRING" id="320771.Cflav_PD2837"/>
<dbReference type="RefSeq" id="WP_007416150.1">
    <property type="nucleotide sequence ID" value="NZ_ABOX02000023.1"/>
</dbReference>
<name>B9XK07_PEDPL</name>
<dbReference type="EMBL" id="ABOX02000023">
    <property type="protein sequence ID" value="EEF59830.1"/>
    <property type="molecule type" value="Genomic_DNA"/>
</dbReference>
<protein>
    <submittedName>
        <fullName evidence="1">Uncharacterized protein</fullName>
    </submittedName>
</protein>
<evidence type="ECO:0000313" key="1">
    <source>
        <dbReference type="EMBL" id="EEF59830.1"/>
    </source>
</evidence>
<accession>B9XK07</accession>
<comment type="caution">
    <text evidence="1">The sequence shown here is derived from an EMBL/GenBank/DDBJ whole genome shotgun (WGS) entry which is preliminary data.</text>
</comment>
<keyword evidence="2" id="KW-1185">Reference proteome</keyword>
<dbReference type="Proteomes" id="UP000003688">
    <property type="component" value="Unassembled WGS sequence"/>
</dbReference>
<sequence>MKRLKILIARLRLNIWVILRGNTHSKVILRDANGEVLCIKTVTKDGREAKTFYARDAD</sequence>
<evidence type="ECO:0000313" key="2">
    <source>
        <dbReference type="Proteomes" id="UP000003688"/>
    </source>
</evidence>
<organism evidence="1 2">
    <name type="scientific">Pedosphaera parvula (strain Ellin514)</name>
    <dbReference type="NCBI Taxonomy" id="320771"/>
    <lineage>
        <taxon>Bacteria</taxon>
        <taxon>Pseudomonadati</taxon>
        <taxon>Verrucomicrobiota</taxon>
        <taxon>Pedosphaerae</taxon>
        <taxon>Pedosphaerales</taxon>
        <taxon>Pedosphaeraceae</taxon>
        <taxon>Pedosphaera</taxon>
    </lineage>
</organism>